<accession>A0A135YR61</accession>
<keyword evidence="2" id="KW-0813">Transport</keyword>
<evidence type="ECO:0000256" key="2">
    <source>
        <dbReference type="PIRNR" id="PIRNR016661"/>
    </source>
</evidence>
<feature type="transmembrane region" description="Helical" evidence="3">
    <location>
        <begin position="115"/>
        <end position="140"/>
    </location>
</feature>
<feature type="transmembrane region" description="Helical" evidence="3">
    <location>
        <begin position="86"/>
        <end position="103"/>
    </location>
</feature>
<comment type="subcellular location">
    <subcellularLocation>
        <location evidence="2">Cell membrane</location>
        <topology evidence="2">Multi-pass membrane protein</topology>
    </subcellularLocation>
</comment>
<organism evidence="4 5">
    <name type="scientific">Peptostreptococcus anaerobius</name>
    <dbReference type="NCBI Taxonomy" id="1261"/>
    <lineage>
        <taxon>Bacteria</taxon>
        <taxon>Bacillati</taxon>
        <taxon>Bacillota</taxon>
        <taxon>Clostridia</taxon>
        <taxon>Peptostreptococcales</taxon>
        <taxon>Peptostreptococcaceae</taxon>
        <taxon>Peptostreptococcus</taxon>
    </lineage>
</organism>
<dbReference type="EMBL" id="LSQZ01000062">
    <property type="protein sequence ID" value="KXI11860.1"/>
    <property type="molecule type" value="Genomic_DNA"/>
</dbReference>
<dbReference type="Pfam" id="PF02632">
    <property type="entry name" value="BioY"/>
    <property type="match status" value="1"/>
</dbReference>
<dbReference type="PIRSF" id="PIRSF016661">
    <property type="entry name" value="BioY"/>
    <property type="match status" value="1"/>
</dbReference>
<protein>
    <recommendedName>
        <fullName evidence="2">Biotin transporter</fullName>
    </recommendedName>
</protein>
<name>A0A135YR61_9FIRM</name>
<dbReference type="AlphaFoldDB" id="A0A135YR61"/>
<comment type="caution">
    <text evidence="4">The sequence shown here is derived from an EMBL/GenBank/DDBJ whole genome shotgun (WGS) entry which is preliminary data.</text>
</comment>
<evidence type="ECO:0000313" key="5">
    <source>
        <dbReference type="Proteomes" id="UP000070326"/>
    </source>
</evidence>
<comment type="similarity">
    <text evidence="1 2">Belongs to the BioY family.</text>
</comment>
<proteinExistence type="inferred from homology"/>
<keyword evidence="3" id="KW-0812">Transmembrane</keyword>
<gene>
    <name evidence="4" type="ORF">HMPREF3195_01184</name>
</gene>
<feature type="transmembrane region" description="Helical" evidence="3">
    <location>
        <begin position="35"/>
        <end position="51"/>
    </location>
</feature>
<evidence type="ECO:0000313" key="4">
    <source>
        <dbReference type="EMBL" id="KXI11860.1"/>
    </source>
</evidence>
<dbReference type="PANTHER" id="PTHR34295">
    <property type="entry name" value="BIOTIN TRANSPORTER BIOY"/>
    <property type="match status" value="1"/>
</dbReference>
<dbReference type="eggNOG" id="COG1268">
    <property type="taxonomic scope" value="Bacteria"/>
</dbReference>
<feature type="transmembrane region" description="Helical" evidence="3">
    <location>
        <begin position="12"/>
        <end position="29"/>
    </location>
</feature>
<dbReference type="InterPro" id="IPR003784">
    <property type="entry name" value="BioY"/>
</dbReference>
<dbReference type="GO" id="GO:0005886">
    <property type="term" value="C:plasma membrane"/>
    <property type="evidence" value="ECO:0007669"/>
    <property type="project" value="UniProtKB-SubCell"/>
</dbReference>
<keyword evidence="3" id="KW-1133">Transmembrane helix</keyword>
<dbReference type="Proteomes" id="UP000070326">
    <property type="component" value="Unassembled WGS sequence"/>
</dbReference>
<dbReference type="RefSeq" id="WP_021934714.1">
    <property type="nucleotide sequence ID" value="NZ_JAQMNH010000002.1"/>
</dbReference>
<evidence type="ECO:0000256" key="1">
    <source>
        <dbReference type="ARBA" id="ARBA00010692"/>
    </source>
</evidence>
<dbReference type="PATRIC" id="fig|1261.5.peg.1186"/>
<dbReference type="GO" id="GO:0015225">
    <property type="term" value="F:biotin transmembrane transporter activity"/>
    <property type="evidence" value="ECO:0007669"/>
    <property type="project" value="UniProtKB-UniRule"/>
</dbReference>
<feature type="transmembrane region" description="Helical" evidence="3">
    <location>
        <begin position="146"/>
        <end position="170"/>
    </location>
</feature>
<keyword evidence="2 3" id="KW-0472">Membrane</keyword>
<dbReference type="PANTHER" id="PTHR34295:SF1">
    <property type="entry name" value="BIOTIN TRANSPORTER BIOY"/>
    <property type="match status" value="1"/>
</dbReference>
<dbReference type="STRING" id="1261.HMPREF3195_01184"/>
<sequence length="185" mass="20379">MKKKFLDTKTMILCSLFTALVAIGAFIRIPLPVTVFTMQFIFVLLAGLLLGSKRGALSVFMYVLIGFVGFPIFTEGGGPTYLLKPTFGYLLAFILAAYIVGYAREKYSTKKFAPLFIACLIAMVITYGFGSFYTYIILNYVAGSPIPYWACIASLFPITAIKDIVGCIIASVACQRLSKFVEIDF</sequence>
<evidence type="ECO:0000256" key="3">
    <source>
        <dbReference type="SAM" id="Phobius"/>
    </source>
</evidence>
<keyword evidence="2" id="KW-1003">Cell membrane</keyword>
<reference evidence="4 5" key="1">
    <citation type="submission" date="2016-02" db="EMBL/GenBank/DDBJ databases">
        <authorList>
            <person name="Wen L."/>
            <person name="He K."/>
            <person name="Yang H."/>
        </authorList>
    </citation>
    <scope>NUCLEOTIDE SEQUENCE [LARGE SCALE GENOMIC DNA]</scope>
    <source>
        <strain evidence="4 5">MJR8628A</strain>
    </source>
</reference>
<feature type="transmembrane region" description="Helical" evidence="3">
    <location>
        <begin position="56"/>
        <end position="74"/>
    </location>
</feature>
<dbReference type="Gene3D" id="1.10.1760.20">
    <property type="match status" value="1"/>
</dbReference>